<dbReference type="SUPFAM" id="SSF47823">
    <property type="entry name" value="lambda integrase-like, N-terminal domain"/>
    <property type="match status" value="1"/>
</dbReference>
<reference evidence="3" key="2">
    <citation type="submission" date="2015-01" db="EMBL/GenBank/DDBJ databases">
        <title>Evolutionary Origins and Diversification of the Mycorrhizal Mutualists.</title>
        <authorList>
            <consortium name="DOE Joint Genome Institute"/>
            <consortium name="Mycorrhizal Genomics Consortium"/>
            <person name="Kohler A."/>
            <person name="Kuo A."/>
            <person name="Nagy L.G."/>
            <person name="Floudas D."/>
            <person name="Copeland A."/>
            <person name="Barry K.W."/>
            <person name="Cichocki N."/>
            <person name="Veneault-Fourrey C."/>
            <person name="LaButti K."/>
            <person name="Lindquist E.A."/>
            <person name="Lipzen A."/>
            <person name="Lundell T."/>
            <person name="Morin E."/>
            <person name="Murat C."/>
            <person name="Riley R."/>
            <person name="Ohm R."/>
            <person name="Sun H."/>
            <person name="Tunlid A."/>
            <person name="Henrissat B."/>
            <person name="Grigoriev I.V."/>
            <person name="Hibbett D.S."/>
            <person name="Martin F."/>
        </authorList>
    </citation>
    <scope>NUCLEOTIDE SEQUENCE [LARGE SCALE GENOMIC DNA]</scope>
    <source>
        <strain evidence="3">LaAM-08-1</strain>
    </source>
</reference>
<dbReference type="PANTHER" id="PTHR34605:SF4">
    <property type="entry name" value="DNA ADENINE METHYLTRANSFERASE"/>
    <property type="match status" value="1"/>
</dbReference>
<reference evidence="2 3" key="1">
    <citation type="submission" date="2014-04" db="EMBL/GenBank/DDBJ databases">
        <authorList>
            <consortium name="DOE Joint Genome Institute"/>
            <person name="Kuo A."/>
            <person name="Kohler A."/>
            <person name="Nagy L.G."/>
            <person name="Floudas D."/>
            <person name="Copeland A."/>
            <person name="Barry K.W."/>
            <person name="Cichocki N."/>
            <person name="Veneault-Fourrey C."/>
            <person name="LaButti K."/>
            <person name="Lindquist E.A."/>
            <person name="Lipzen A."/>
            <person name="Lundell T."/>
            <person name="Morin E."/>
            <person name="Murat C."/>
            <person name="Sun H."/>
            <person name="Tunlid A."/>
            <person name="Henrissat B."/>
            <person name="Grigoriev I.V."/>
            <person name="Hibbett D.S."/>
            <person name="Martin F."/>
            <person name="Nordberg H.P."/>
            <person name="Cantor M.N."/>
            <person name="Hua S.X."/>
        </authorList>
    </citation>
    <scope>NUCLEOTIDE SEQUENCE [LARGE SCALE GENOMIC DNA]</scope>
    <source>
        <strain evidence="2 3">LaAM-08-1</strain>
    </source>
</reference>
<evidence type="ECO:0000256" key="1">
    <source>
        <dbReference type="ARBA" id="ARBA00023125"/>
    </source>
</evidence>
<proteinExistence type="predicted"/>
<protein>
    <submittedName>
        <fullName evidence="2">Uncharacterized protein</fullName>
    </submittedName>
</protein>
<sequence>PYRKNLTPLPSPLRPHCPANQRLRLWRPLVPRTQRTAQLSDDDLKRIEDVMAHAWELDTHATYAAGLLNFMVFCDQKNIPEGDRAPASQLLIMSFVSTLAAAYSGSAISNYVYGVRAWHILHSVPWKINKPELEALLKAAEKLTPPSSRRKKRRPYTIDFMLAIRQNMDLTTPLGASVFACLSTCFFATGRVGEFTVQRLDAFDPSLHVSRTQVRYDQDREGQRVTVLHIPHTKAAPQGEDVCWARQEGPMDPDSALAHHLEVNDPPPNGHLFAYRHKTSGKKGLAILGYVDVIALVA</sequence>
<name>A0A0C9WKP6_9AGAR</name>
<gene>
    <name evidence="2" type="ORF">K443DRAFT_51151</name>
</gene>
<dbReference type="InterPro" id="IPR010998">
    <property type="entry name" value="Integrase_recombinase_N"/>
</dbReference>
<keyword evidence="3" id="KW-1185">Reference proteome</keyword>
<dbReference type="InterPro" id="IPR052925">
    <property type="entry name" value="Phage_Integrase-like_Recomb"/>
</dbReference>
<dbReference type="EMBL" id="KN839536">
    <property type="protein sequence ID" value="KIJ89650.1"/>
    <property type="molecule type" value="Genomic_DNA"/>
</dbReference>
<feature type="non-terminal residue" evidence="2">
    <location>
        <position position="1"/>
    </location>
</feature>
<dbReference type="Proteomes" id="UP000054477">
    <property type="component" value="Unassembled WGS sequence"/>
</dbReference>
<feature type="non-terminal residue" evidence="2">
    <location>
        <position position="298"/>
    </location>
</feature>
<dbReference type="OrthoDB" id="2678913at2759"/>
<dbReference type="GO" id="GO:0003677">
    <property type="term" value="F:DNA binding"/>
    <property type="evidence" value="ECO:0007669"/>
    <property type="project" value="UniProtKB-KW"/>
</dbReference>
<organism evidence="2 3">
    <name type="scientific">Laccaria amethystina LaAM-08-1</name>
    <dbReference type="NCBI Taxonomy" id="1095629"/>
    <lineage>
        <taxon>Eukaryota</taxon>
        <taxon>Fungi</taxon>
        <taxon>Dikarya</taxon>
        <taxon>Basidiomycota</taxon>
        <taxon>Agaricomycotina</taxon>
        <taxon>Agaricomycetes</taxon>
        <taxon>Agaricomycetidae</taxon>
        <taxon>Agaricales</taxon>
        <taxon>Agaricineae</taxon>
        <taxon>Hydnangiaceae</taxon>
        <taxon>Laccaria</taxon>
    </lineage>
</organism>
<accession>A0A0C9WKP6</accession>
<dbReference type="STRING" id="1095629.A0A0C9WKP6"/>
<dbReference type="Gene3D" id="1.10.150.130">
    <property type="match status" value="1"/>
</dbReference>
<evidence type="ECO:0000313" key="3">
    <source>
        <dbReference type="Proteomes" id="UP000054477"/>
    </source>
</evidence>
<dbReference type="AlphaFoldDB" id="A0A0C9WKP6"/>
<keyword evidence="1" id="KW-0238">DNA-binding</keyword>
<dbReference type="HOGENOM" id="CLU_003292_2_1_1"/>
<dbReference type="PANTHER" id="PTHR34605">
    <property type="entry name" value="PHAGE_INTEGRASE DOMAIN-CONTAINING PROTEIN"/>
    <property type="match status" value="1"/>
</dbReference>
<evidence type="ECO:0000313" key="2">
    <source>
        <dbReference type="EMBL" id="KIJ89650.1"/>
    </source>
</evidence>